<dbReference type="SUPFAM" id="SSF57850">
    <property type="entry name" value="RING/U-box"/>
    <property type="match status" value="1"/>
</dbReference>
<dbReference type="Pfam" id="PF15227">
    <property type="entry name" value="zf-C3HC4_4"/>
    <property type="match status" value="1"/>
</dbReference>
<dbReference type="InterPro" id="IPR043136">
    <property type="entry name" value="B30.2/SPRY_sf"/>
</dbReference>
<dbReference type="PANTHER" id="PTHR25465:SF5">
    <property type="entry name" value="E3 UBIQUITIN_ISG15 LIGASE TRIM25-RELATED"/>
    <property type="match status" value="1"/>
</dbReference>
<keyword evidence="1" id="KW-0399">Innate immunity</keyword>
<dbReference type="GO" id="GO:0008270">
    <property type="term" value="F:zinc ion binding"/>
    <property type="evidence" value="ECO:0007669"/>
    <property type="project" value="UniProtKB-KW"/>
</dbReference>
<evidence type="ECO:0000256" key="6">
    <source>
        <dbReference type="PROSITE-ProRule" id="PRU00175"/>
    </source>
</evidence>
<keyword evidence="5" id="KW-0391">Immunity</keyword>
<dbReference type="PROSITE" id="PS50089">
    <property type="entry name" value="ZF_RING_2"/>
    <property type="match status" value="1"/>
</dbReference>
<reference evidence="9" key="2">
    <citation type="submission" date="2025-09" db="UniProtKB">
        <authorList>
            <consortium name="Ensembl"/>
        </authorList>
    </citation>
    <scope>IDENTIFICATION</scope>
</reference>
<evidence type="ECO:0000256" key="5">
    <source>
        <dbReference type="ARBA" id="ARBA00022859"/>
    </source>
</evidence>
<evidence type="ECO:0000313" key="9">
    <source>
        <dbReference type="Ensembl" id="ENSSANP00000001602.1"/>
    </source>
</evidence>
<organism evidence="9 10">
    <name type="scientific">Sinocyclocheilus anshuiensis</name>
    <dbReference type="NCBI Taxonomy" id="1608454"/>
    <lineage>
        <taxon>Eukaryota</taxon>
        <taxon>Metazoa</taxon>
        <taxon>Chordata</taxon>
        <taxon>Craniata</taxon>
        <taxon>Vertebrata</taxon>
        <taxon>Euteleostomi</taxon>
        <taxon>Actinopterygii</taxon>
        <taxon>Neopterygii</taxon>
        <taxon>Teleostei</taxon>
        <taxon>Ostariophysi</taxon>
        <taxon>Cypriniformes</taxon>
        <taxon>Cyprinidae</taxon>
        <taxon>Cyprininae</taxon>
        <taxon>Sinocyclocheilus</taxon>
    </lineage>
</organism>
<dbReference type="SMART" id="SM00184">
    <property type="entry name" value="RING"/>
    <property type="match status" value="1"/>
</dbReference>
<keyword evidence="4" id="KW-0862">Zinc</keyword>
<dbReference type="PANTHER" id="PTHR25465">
    <property type="entry name" value="B-BOX DOMAIN CONTAINING"/>
    <property type="match status" value="1"/>
</dbReference>
<dbReference type="InterPro" id="IPR013320">
    <property type="entry name" value="ConA-like_dom_sf"/>
</dbReference>
<dbReference type="PROSITE" id="PS00518">
    <property type="entry name" value="ZF_RING_1"/>
    <property type="match status" value="1"/>
</dbReference>
<evidence type="ECO:0000256" key="2">
    <source>
        <dbReference type="ARBA" id="ARBA00022723"/>
    </source>
</evidence>
<evidence type="ECO:0000256" key="3">
    <source>
        <dbReference type="ARBA" id="ARBA00022771"/>
    </source>
</evidence>
<evidence type="ECO:0000256" key="4">
    <source>
        <dbReference type="ARBA" id="ARBA00022833"/>
    </source>
</evidence>
<feature type="domain" description="RING-type" evidence="8">
    <location>
        <begin position="17"/>
        <end position="60"/>
    </location>
</feature>
<dbReference type="Gene3D" id="2.60.120.920">
    <property type="match status" value="2"/>
</dbReference>
<dbReference type="GO" id="GO:0045087">
    <property type="term" value="P:innate immune response"/>
    <property type="evidence" value="ECO:0007669"/>
    <property type="project" value="UniProtKB-KW"/>
</dbReference>
<dbReference type="SMART" id="SM00589">
    <property type="entry name" value="PRY"/>
    <property type="match status" value="1"/>
</dbReference>
<dbReference type="InterPro" id="IPR006574">
    <property type="entry name" value="PRY"/>
</dbReference>
<dbReference type="AlphaFoldDB" id="A0A671K5T5"/>
<dbReference type="Proteomes" id="UP000472260">
    <property type="component" value="Unassembled WGS sequence"/>
</dbReference>
<evidence type="ECO:0000256" key="7">
    <source>
        <dbReference type="SAM" id="SignalP"/>
    </source>
</evidence>
<keyword evidence="2" id="KW-0479">Metal-binding</keyword>
<dbReference type="SUPFAM" id="SSF49899">
    <property type="entry name" value="Concanavalin A-like lectins/glucanases"/>
    <property type="match status" value="1"/>
</dbReference>
<dbReference type="Gene3D" id="3.30.40.10">
    <property type="entry name" value="Zinc/RING finger domain, C3HC4 (zinc finger)"/>
    <property type="match status" value="1"/>
</dbReference>
<accession>A0A671K5T5</accession>
<keyword evidence="3 6" id="KW-0863">Zinc-finger</keyword>
<reference evidence="9" key="1">
    <citation type="submission" date="2025-08" db="UniProtKB">
        <authorList>
            <consortium name="Ensembl"/>
        </authorList>
    </citation>
    <scope>IDENTIFICATION</scope>
</reference>
<dbReference type="InterPro" id="IPR017907">
    <property type="entry name" value="Znf_RING_CS"/>
</dbReference>
<evidence type="ECO:0000313" key="10">
    <source>
        <dbReference type="Proteomes" id="UP000472260"/>
    </source>
</evidence>
<dbReference type="Ensembl" id="ENSSANT00000001743.1">
    <property type="protein sequence ID" value="ENSSANP00000001602.1"/>
    <property type="gene ID" value="ENSSANG00000000966.1"/>
</dbReference>
<proteinExistence type="predicted"/>
<dbReference type="Pfam" id="PF00622">
    <property type="entry name" value="SPRY"/>
    <property type="match status" value="1"/>
</dbReference>
<dbReference type="InterPro" id="IPR013083">
    <property type="entry name" value="Znf_RING/FYVE/PHD"/>
</dbReference>
<dbReference type="InterPro" id="IPR001841">
    <property type="entry name" value="Znf_RING"/>
</dbReference>
<dbReference type="Pfam" id="PF13765">
    <property type="entry name" value="PRY"/>
    <property type="match status" value="1"/>
</dbReference>
<sequence length="276" mass="30931">IALYFSQLLNLWTFLFCSICLDLLKDPVAIPCGHSYCMSCITGCSDQDDQKGLYSCPQCRQTFTPRPVLGKNTMLAEVLEKLKKTKLQAARPAQCFAGSGDVDITMYASDTGHDEAFPIATPRGRSVSFPTQGTMRFTLDPNTAHKRLYLSEGNRVFTDTQINQPYPDHPERFDAYLQVLCRECVCGHCYWEVGWTGHRWLSISVSYKSIGRKGDCAAISSSSRIGVYVDHGAGTLSFYRVSDPMTLIHRVHTTFTQPLYPAFWIDPGIGVRLFDP</sequence>
<name>A0A671K5T5_9TELE</name>
<feature type="signal peptide" evidence="7">
    <location>
        <begin position="1"/>
        <end position="17"/>
    </location>
</feature>
<dbReference type="InterPro" id="IPR051051">
    <property type="entry name" value="E3_ubiq-ligase_TRIM/RNF"/>
</dbReference>
<protein>
    <recommendedName>
        <fullName evidence="8">RING-type domain-containing protein</fullName>
    </recommendedName>
</protein>
<keyword evidence="10" id="KW-1185">Reference proteome</keyword>
<dbReference type="InterPro" id="IPR003877">
    <property type="entry name" value="SPRY_dom"/>
</dbReference>
<evidence type="ECO:0000259" key="8">
    <source>
        <dbReference type="PROSITE" id="PS50089"/>
    </source>
</evidence>
<feature type="chain" id="PRO_5025575600" description="RING-type domain-containing protein" evidence="7">
    <location>
        <begin position="18"/>
        <end position="276"/>
    </location>
</feature>
<evidence type="ECO:0000256" key="1">
    <source>
        <dbReference type="ARBA" id="ARBA00022588"/>
    </source>
</evidence>
<keyword evidence="7" id="KW-0732">Signal</keyword>